<dbReference type="NCBIfam" id="NF002098">
    <property type="entry name" value="PRK00943.1"/>
    <property type="match status" value="1"/>
</dbReference>
<evidence type="ECO:0000313" key="8">
    <source>
        <dbReference type="EMBL" id="TEB13144.1"/>
    </source>
</evidence>
<dbReference type="GO" id="GO:0005524">
    <property type="term" value="F:ATP binding"/>
    <property type="evidence" value="ECO:0007669"/>
    <property type="project" value="UniProtKB-KW"/>
</dbReference>
<keyword evidence="1 8" id="KW-0808">Transferase</keyword>
<reference evidence="8 9" key="1">
    <citation type="journal article" date="2018" name="Environ. Microbiol.">
        <title>Novel energy conservation strategies and behaviour of Pelotomaculum schinkii driving syntrophic propionate catabolism.</title>
        <authorList>
            <person name="Hidalgo-Ahumada C.A.P."/>
            <person name="Nobu M.K."/>
            <person name="Narihiro T."/>
            <person name="Tamaki H."/>
            <person name="Liu W.T."/>
            <person name="Kamagata Y."/>
            <person name="Stams A.J.M."/>
            <person name="Imachi H."/>
            <person name="Sousa D.Z."/>
        </authorList>
    </citation>
    <scope>NUCLEOTIDE SEQUENCE [LARGE SCALE GENOMIC DNA]</scope>
    <source>
        <strain evidence="8 9">MGP</strain>
    </source>
</reference>
<dbReference type="Gene3D" id="3.90.650.10">
    <property type="entry name" value="PurM-like C-terminal domain"/>
    <property type="match status" value="1"/>
</dbReference>
<proteinExistence type="predicted"/>
<keyword evidence="9" id="KW-1185">Reference proteome</keyword>
<protein>
    <submittedName>
        <fullName evidence="8">Selenide, water dikinase</fullName>
        <ecNumber evidence="8">2.7.9.3</ecNumber>
    </submittedName>
</protein>
<evidence type="ECO:0000256" key="2">
    <source>
        <dbReference type="ARBA" id="ARBA00022741"/>
    </source>
</evidence>
<dbReference type="GO" id="GO:0016260">
    <property type="term" value="P:selenocysteine biosynthetic process"/>
    <property type="evidence" value="ECO:0007669"/>
    <property type="project" value="TreeGrafter"/>
</dbReference>
<evidence type="ECO:0000256" key="4">
    <source>
        <dbReference type="ARBA" id="ARBA00022840"/>
    </source>
</evidence>
<evidence type="ECO:0000259" key="7">
    <source>
        <dbReference type="Pfam" id="PF02769"/>
    </source>
</evidence>
<keyword evidence="2" id="KW-0547">Nucleotide-binding</keyword>
<dbReference type="Pfam" id="PF00586">
    <property type="entry name" value="AIRS"/>
    <property type="match status" value="1"/>
</dbReference>
<sequence length="286" mass="30229">MQTVDYFTPVVDDPYTFGQITAANALSDIYAMGAKPLLVLNIIGFPVKLLPMEILVQILKGGADKVREAGAIVAGGHTIEDNEPKYGLAVTGLVHPDRVITNAGARPDDILVLTKPLGIGIINTAVKGKLADDSACRAAVELMTTLNDRAARVMSEVGVRACTDITGFGLLGHLYEMVAASGAGGRIYLDQVPLLEQARPLAEIGMVPAGAYRNLEYLEQWLRWGSGLDDLDKLILADPQTSGGLLIAVPGEKAGDVIEALMAAGVAGAKIGEIIESKEPLIYVER</sequence>
<name>A0A4Y7RVX6_9FIRM</name>
<dbReference type="InterPro" id="IPR010918">
    <property type="entry name" value="PurM-like_C_dom"/>
</dbReference>
<dbReference type="GO" id="GO:0005737">
    <property type="term" value="C:cytoplasm"/>
    <property type="evidence" value="ECO:0007669"/>
    <property type="project" value="TreeGrafter"/>
</dbReference>
<dbReference type="CDD" id="cd02195">
    <property type="entry name" value="SelD"/>
    <property type="match status" value="1"/>
</dbReference>
<dbReference type="Gene3D" id="3.30.1330.10">
    <property type="entry name" value="PurM-like, N-terminal domain"/>
    <property type="match status" value="1"/>
</dbReference>
<evidence type="ECO:0000256" key="1">
    <source>
        <dbReference type="ARBA" id="ARBA00022679"/>
    </source>
</evidence>
<dbReference type="PANTHER" id="PTHR10256:SF0">
    <property type="entry name" value="INACTIVE SELENIDE, WATER DIKINASE-LIKE PROTEIN-RELATED"/>
    <property type="match status" value="1"/>
</dbReference>
<dbReference type="InterPro" id="IPR016188">
    <property type="entry name" value="PurM-like_N"/>
</dbReference>
<dbReference type="GO" id="GO:0004756">
    <property type="term" value="F:selenide, water dikinase activity"/>
    <property type="evidence" value="ECO:0007669"/>
    <property type="project" value="UniProtKB-EC"/>
</dbReference>
<dbReference type="FunFam" id="3.90.650.10:FF:000004">
    <property type="entry name" value="Selenide, water dikinase"/>
    <property type="match status" value="1"/>
</dbReference>
<keyword evidence="4" id="KW-0067">ATP-binding</keyword>
<comment type="caution">
    <text evidence="8">The sequence shown here is derived from an EMBL/GenBank/DDBJ whole genome shotgun (WGS) entry which is preliminary data.</text>
</comment>
<feature type="domain" description="PurM-like C-terminal" evidence="7">
    <location>
        <begin position="106"/>
        <end position="279"/>
    </location>
</feature>
<organism evidence="8 9">
    <name type="scientific">Pelotomaculum propionicicum</name>
    <dbReference type="NCBI Taxonomy" id="258475"/>
    <lineage>
        <taxon>Bacteria</taxon>
        <taxon>Bacillati</taxon>
        <taxon>Bacillota</taxon>
        <taxon>Clostridia</taxon>
        <taxon>Eubacteriales</taxon>
        <taxon>Desulfotomaculaceae</taxon>
        <taxon>Pelotomaculum</taxon>
    </lineage>
</organism>
<dbReference type="EC" id="2.7.9.3" evidence="8"/>
<dbReference type="SUPFAM" id="SSF55326">
    <property type="entry name" value="PurM N-terminal domain-like"/>
    <property type="match status" value="1"/>
</dbReference>
<evidence type="ECO:0000256" key="5">
    <source>
        <dbReference type="ARBA" id="ARBA00023266"/>
    </source>
</evidence>
<evidence type="ECO:0000256" key="3">
    <source>
        <dbReference type="ARBA" id="ARBA00022777"/>
    </source>
</evidence>
<keyword evidence="5" id="KW-0711">Selenium</keyword>
<dbReference type="EMBL" id="QFFZ01000003">
    <property type="protein sequence ID" value="TEB13144.1"/>
    <property type="molecule type" value="Genomic_DNA"/>
</dbReference>
<feature type="domain" description="PurM-like N-terminal" evidence="6">
    <location>
        <begin position="3"/>
        <end position="94"/>
    </location>
</feature>
<accession>A0A4Y7RVX6</accession>
<dbReference type="SUPFAM" id="SSF56042">
    <property type="entry name" value="PurM C-terminal domain-like"/>
    <property type="match status" value="1"/>
</dbReference>
<dbReference type="Pfam" id="PF02769">
    <property type="entry name" value="AIRS_C"/>
    <property type="match status" value="1"/>
</dbReference>
<keyword evidence="3 8" id="KW-0418">Kinase</keyword>
<dbReference type="InterPro" id="IPR036921">
    <property type="entry name" value="PurM-like_N_sf"/>
</dbReference>
<dbReference type="PANTHER" id="PTHR10256">
    <property type="entry name" value="SELENIDE, WATER DIKINASE"/>
    <property type="match status" value="1"/>
</dbReference>
<dbReference type="InterPro" id="IPR004536">
    <property type="entry name" value="SPS/SelD"/>
</dbReference>
<gene>
    <name evidence="8" type="primary">selD</name>
    <name evidence="8" type="ORF">Pmgp_00440</name>
</gene>
<dbReference type="Proteomes" id="UP000297597">
    <property type="component" value="Unassembled WGS sequence"/>
</dbReference>
<evidence type="ECO:0000259" key="6">
    <source>
        <dbReference type="Pfam" id="PF00586"/>
    </source>
</evidence>
<dbReference type="NCBIfam" id="TIGR00476">
    <property type="entry name" value="selD"/>
    <property type="match status" value="1"/>
</dbReference>
<evidence type="ECO:0000313" key="9">
    <source>
        <dbReference type="Proteomes" id="UP000297597"/>
    </source>
</evidence>
<dbReference type="AlphaFoldDB" id="A0A4Y7RVX6"/>
<dbReference type="PIRSF" id="PIRSF036407">
    <property type="entry name" value="Selenphspht_syn"/>
    <property type="match status" value="1"/>
</dbReference>
<dbReference type="InterPro" id="IPR036676">
    <property type="entry name" value="PurM-like_C_sf"/>
</dbReference>